<sequence>MALRIIQNIKSNEYKNRINKFYKFLFPPQAYDKVASFEEAALKKLLEEVVCQKQNKNDKSAIAQLLIKKEEDALREESGSGEDTTEQRLKRQKKKKSICRKEHCVSHLGCSAAARNNTGGSLGSLQNLTDQKVPEQTNTNTQGVAARSRAGGSCGNLSKGSFETHTCKRRSRRSKEINRASTSQREGGSLQNLSKTEAASNEAKKLHKSGSLSQVFSDVGGVRLKNRRQKTSSESSSTRTFTRRSEDREPPESSEDEVGEFPYTRLPPSSHSSVSGHSCDTGENLVVMVGGGRWNGDHMSDVASGETTEEDGESSMHVTARAKLGDSSRHHHHDGSDTELHSVISHTAHRDVLPTISSDSEVDKPVNFGLCKNQEEAMSSSTSLPYTSVKSVFETKTTSKDDEVNEKRKLRNSKSENGSYEKSSYDENGNSVFMSVRSSLSGGNSGSSISSNCSSSSTTTTTTTTGAPIYSSVSCNDRHSSSSVAIGSIVPHTQPHIEQQPKQKQPSPPHPKQQPTVIYNTALSQKLSQHTQSLKFINQSIKSNNKSKVACSLTSSMQHQPISINYSSNRGNSVVKSERNKNTVPKEKTNNVNYNLKSSKTKDSTEASSGGNNIKNNKRYEAAVIFTDNAKFDLTNFEIEFGFDVTLENLTNLTDNVVESPNFTNTSVISNDTTINIKNLISDTTNTTAAATTASNNNKSKNFHPPVDFSKFYQAPVNDVISYNYEELCRHVYKGWESVLQMLEEDPKNIQYWKATDGDSGNNTYIKSEIHMRI</sequence>
<feature type="compositionally biased region" description="Polar residues" evidence="1">
    <location>
        <begin position="155"/>
        <end position="164"/>
    </location>
</feature>
<gene>
    <name evidence="2" type="ORF">Anas_08591</name>
</gene>
<evidence type="ECO:0000256" key="1">
    <source>
        <dbReference type="SAM" id="MobiDB-lite"/>
    </source>
</evidence>
<feature type="region of interest" description="Disordered" evidence="1">
    <location>
        <begin position="296"/>
        <end position="315"/>
    </location>
</feature>
<dbReference type="EMBL" id="SEYY01019054">
    <property type="protein sequence ID" value="KAB7498723.1"/>
    <property type="molecule type" value="Genomic_DNA"/>
</dbReference>
<feature type="compositionally biased region" description="Polar residues" evidence="1">
    <location>
        <begin position="415"/>
        <end position="437"/>
    </location>
</feature>
<feature type="region of interest" description="Disordered" evidence="1">
    <location>
        <begin position="73"/>
        <end position="93"/>
    </location>
</feature>
<protein>
    <submittedName>
        <fullName evidence="2">Uncharacterized protein</fullName>
    </submittedName>
</protein>
<comment type="caution">
    <text evidence="2">The sequence shown here is derived from an EMBL/GenBank/DDBJ whole genome shotgun (WGS) entry which is preliminary data.</text>
</comment>
<dbReference type="AlphaFoldDB" id="A0A5N5SWX5"/>
<keyword evidence="3" id="KW-1185">Reference proteome</keyword>
<organism evidence="2 3">
    <name type="scientific">Armadillidium nasatum</name>
    <dbReference type="NCBI Taxonomy" id="96803"/>
    <lineage>
        <taxon>Eukaryota</taxon>
        <taxon>Metazoa</taxon>
        <taxon>Ecdysozoa</taxon>
        <taxon>Arthropoda</taxon>
        <taxon>Crustacea</taxon>
        <taxon>Multicrustacea</taxon>
        <taxon>Malacostraca</taxon>
        <taxon>Eumalacostraca</taxon>
        <taxon>Peracarida</taxon>
        <taxon>Isopoda</taxon>
        <taxon>Oniscidea</taxon>
        <taxon>Crinocheta</taxon>
        <taxon>Armadillidiidae</taxon>
        <taxon>Armadillidium</taxon>
    </lineage>
</organism>
<dbReference type="Proteomes" id="UP000326759">
    <property type="component" value="Unassembled WGS sequence"/>
</dbReference>
<feature type="compositionally biased region" description="Low complexity" evidence="1">
    <location>
        <begin position="438"/>
        <end position="466"/>
    </location>
</feature>
<feature type="compositionally biased region" description="Polar residues" evidence="1">
    <location>
        <begin position="179"/>
        <end position="199"/>
    </location>
</feature>
<evidence type="ECO:0000313" key="3">
    <source>
        <dbReference type="Proteomes" id="UP000326759"/>
    </source>
</evidence>
<feature type="compositionally biased region" description="Basic and acidic residues" evidence="1">
    <location>
        <begin position="576"/>
        <end position="589"/>
    </location>
</feature>
<proteinExistence type="predicted"/>
<feature type="region of interest" description="Disordered" evidence="1">
    <location>
        <begin position="566"/>
        <end position="589"/>
    </location>
</feature>
<accession>A0A5N5SWX5</accession>
<feature type="region of interest" description="Disordered" evidence="1">
    <location>
        <begin position="394"/>
        <end position="468"/>
    </location>
</feature>
<feature type="compositionally biased region" description="Basic and acidic residues" evidence="1">
    <location>
        <begin position="397"/>
        <end position="407"/>
    </location>
</feature>
<reference evidence="2 3" key="1">
    <citation type="journal article" date="2019" name="PLoS Biol.">
        <title>Sex chromosomes control vertical transmission of feminizing Wolbachia symbionts in an isopod.</title>
        <authorList>
            <person name="Becking T."/>
            <person name="Chebbi M.A."/>
            <person name="Giraud I."/>
            <person name="Moumen B."/>
            <person name="Laverre T."/>
            <person name="Caubet Y."/>
            <person name="Peccoud J."/>
            <person name="Gilbert C."/>
            <person name="Cordaux R."/>
        </authorList>
    </citation>
    <scope>NUCLEOTIDE SEQUENCE [LARGE SCALE GENOMIC DNA]</scope>
    <source>
        <strain evidence="2">ANa2</strain>
        <tissue evidence="2">Whole body excluding digestive tract and cuticle</tissue>
    </source>
</reference>
<feature type="region of interest" description="Disordered" evidence="1">
    <location>
        <begin position="496"/>
        <end position="515"/>
    </location>
</feature>
<feature type="region of interest" description="Disordered" evidence="1">
    <location>
        <begin position="135"/>
        <end position="283"/>
    </location>
</feature>
<evidence type="ECO:0000313" key="2">
    <source>
        <dbReference type="EMBL" id="KAB7498723.1"/>
    </source>
</evidence>
<feature type="compositionally biased region" description="Polar residues" evidence="1">
    <location>
        <begin position="566"/>
        <end position="575"/>
    </location>
</feature>
<name>A0A5N5SWX5_9CRUS</name>
<dbReference type="OrthoDB" id="6377317at2759"/>
<feature type="compositionally biased region" description="Low complexity" evidence="1">
    <location>
        <begin position="269"/>
        <end position="278"/>
    </location>
</feature>